<reference evidence="2 3" key="1">
    <citation type="submission" date="2018-03" db="EMBL/GenBank/DDBJ databases">
        <title>The draft genome of Sphingosinicella sp. GL-C-18.</title>
        <authorList>
            <person name="Liu L."/>
            <person name="Li L."/>
            <person name="Liang L."/>
            <person name="Zhang X."/>
            <person name="Wang T."/>
        </authorList>
    </citation>
    <scope>NUCLEOTIDE SEQUENCE [LARGE SCALE GENOMIC DNA]</scope>
    <source>
        <strain evidence="2 3">GL-C-18</strain>
    </source>
</reference>
<dbReference type="AlphaFoldDB" id="A0A2P7QYI8"/>
<evidence type="ECO:0000256" key="1">
    <source>
        <dbReference type="SAM" id="SignalP"/>
    </source>
</evidence>
<keyword evidence="1" id="KW-0732">Signal</keyword>
<evidence type="ECO:0000313" key="3">
    <source>
        <dbReference type="Proteomes" id="UP000241167"/>
    </source>
</evidence>
<feature type="chain" id="PRO_5015183174" evidence="1">
    <location>
        <begin position="21"/>
        <end position="163"/>
    </location>
</feature>
<organism evidence="2 3">
    <name type="scientific">Allosphingosinicella deserti</name>
    <dbReference type="NCBI Taxonomy" id="2116704"/>
    <lineage>
        <taxon>Bacteria</taxon>
        <taxon>Pseudomonadati</taxon>
        <taxon>Pseudomonadota</taxon>
        <taxon>Alphaproteobacteria</taxon>
        <taxon>Sphingomonadales</taxon>
        <taxon>Sphingomonadaceae</taxon>
        <taxon>Allosphingosinicella</taxon>
    </lineage>
</organism>
<protein>
    <submittedName>
        <fullName evidence="2">Uncharacterized protein</fullName>
    </submittedName>
</protein>
<evidence type="ECO:0000313" key="2">
    <source>
        <dbReference type="EMBL" id="PSJ43026.1"/>
    </source>
</evidence>
<gene>
    <name evidence="2" type="ORF">C7I55_01070</name>
</gene>
<comment type="caution">
    <text evidence="2">The sequence shown here is derived from an EMBL/GenBank/DDBJ whole genome shotgun (WGS) entry which is preliminary data.</text>
</comment>
<dbReference type="Proteomes" id="UP000241167">
    <property type="component" value="Unassembled WGS sequence"/>
</dbReference>
<dbReference type="OrthoDB" id="8453569at2"/>
<proteinExistence type="predicted"/>
<feature type="signal peptide" evidence="1">
    <location>
        <begin position="1"/>
        <end position="20"/>
    </location>
</feature>
<name>A0A2P7QYI8_9SPHN</name>
<accession>A0A2P7QYI8</accession>
<keyword evidence="3" id="KW-1185">Reference proteome</keyword>
<dbReference type="EMBL" id="PXYI01000001">
    <property type="protein sequence ID" value="PSJ43026.1"/>
    <property type="molecule type" value="Genomic_DNA"/>
</dbReference>
<sequence>MLVHRLLAVPMLLAGLVAAAAPEPPRVAGFSAFLLNSRTGQLSADVMANADQLGNVPAGPLSAVSALVVVRIAFGAEAAVPEGARVHLVATEASVRGRAARVLLDRSARLGPVAQDGTTHVGFWLDDIGCATITLRARLASGTTKASNAAARGQAELPFTCYE</sequence>
<dbReference type="RefSeq" id="WP_106511047.1">
    <property type="nucleotide sequence ID" value="NZ_PXYI01000001.1"/>
</dbReference>